<feature type="binding site" evidence="11">
    <location>
        <position position="665"/>
    </location>
    <ligand>
        <name>Zn(2+)</name>
        <dbReference type="ChEBI" id="CHEBI:29105"/>
    </ligand>
</feature>
<dbReference type="EMBL" id="EF531339">
    <property type="protein sequence ID" value="ABV27278.1"/>
    <property type="molecule type" value="Genomic_DNA"/>
</dbReference>
<dbReference type="InterPro" id="IPR018165">
    <property type="entry name" value="Ala-tRNA-synth_IIc_core"/>
</dbReference>
<dbReference type="Pfam" id="PF01411">
    <property type="entry name" value="tRNA-synt_2c"/>
    <property type="match status" value="1"/>
</dbReference>
<dbReference type="FunFam" id="3.30.54.20:FF:000001">
    <property type="entry name" value="Alanine--tRNA ligase"/>
    <property type="match status" value="1"/>
</dbReference>
<dbReference type="SUPFAM" id="SSF55186">
    <property type="entry name" value="ThrRS/AlaRS common domain"/>
    <property type="match status" value="1"/>
</dbReference>
<dbReference type="Gene3D" id="6.10.250.550">
    <property type="match status" value="1"/>
</dbReference>
<proteinExistence type="inferred from homology"/>
<keyword evidence="10 11" id="KW-0030">Aminoacyl-tRNA synthetase</keyword>
<dbReference type="InterPro" id="IPR018164">
    <property type="entry name" value="Ala-tRNA-synth_IIc_N"/>
</dbReference>
<dbReference type="InterPro" id="IPR023033">
    <property type="entry name" value="Ala_tRNA_ligase_euk/bac"/>
</dbReference>
<dbReference type="EC" id="6.1.1.7" evidence="11"/>
<dbReference type="AlphaFoldDB" id="A8DJQ9"/>
<dbReference type="SUPFAM" id="SSF55681">
    <property type="entry name" value="Class II aaRS and biotin synthetases"/>
    <property type="match status" value="1"/>
</dbReference>
<dbReference type="GO" id="GO:0002161">
    <property type="term" value="F:aminoacyl-tRNA deacylase activity"/>
    <property type="evidence" value="ECO:0007669"/>
    <property type="project" value="TreeGrafter"/>
</dbReference>
<dbReference type="InterPro" id="IPR050058">
    <property type="entry name" value="Ala-tRNA_ligase"/>
</dbReference>
<dbReference type="FunFam" id="3.30.980.10:FF:000004">
    <property type="entry name" value="Alanine--tRNA ligase, cytoplasmic"/>
    <property type="match status" value="1"/>
</dbReference>
<feature type="binding site" evidence="11">
    <location>
        <position position="669"/>
    </location>
    <ligand>
        <name>Zn(2+)</name>
        <dbReference type="ChEBI" id="CHEBI:29105"/>
    </ligand>
</feature>
<evidence type="ECO:0000256" key="2">
    <source>
        <dbReference type="ARBA" id="ARBA00022555"/>
    </source>
</evidence>
<keyword evidence="3 11" id="KW-0436">Ligase</keyword>
<dbReference type="PANTHER" id="PTHR11777">
    <property type="entry name" value="ALANYL-TRNA SYNTHETASE"/>
    <property type="match status" value="1"/>
</dbReference>
<dbReference type="InterPro" id="IPR045864">
    <property type="entry name" value="aa-tRNA-synth_II/BPL/LPL"/>
</dbReference>
<sequence length="880" mass="96827">MLTGHDIRRRFLDYFARHGHRIVKSSPVLPPDDTLLFTNAGMNQFKDVFTGRETREYTRAASSQKCIRAGGKHNDLDEVGKTARHHTFFEMLGNFSFGDYFKEEAIAFAWELLLREFGLPLERLWFTVYEDDDEAFALWKKVGAPADRILRFGKKENFWQMGETGPCGPCSEIHYFLGDDLADNRPEHVNGPGDTTIEIWNLVFMQFERFADGTLKPLPKPSVDTGAGLERLASVLQGKKSNYDTDLIFPIVEHIAARAGKPYHYDSPDGVSMRIIADHARATAFSIADGIYPGNTGRNYVLRKIMRRAIWHGRRLGIENLFLHDITAFVVAHMAAAFPELQTQAEVITRVVTTEEKLFSATLAAGRKRLEEAFRRAEHGVVSGADAFDLYQTYGLPLDLIAYIAEQRGLRVDEAGFEAALTEERIRARESWKGGTAKAVAPAYQAALDGRPTIFRGYDHLSLPDLRVRALIRQGELVEVLRAGEDGEVILDETPFYAEAGGQVGDTGLLENEAVTMRVTDTVAPVTGLIVHCVKVLRGAVRTHDRVTATVDADRRRRTMLNHSATHLLHAALREVLGAHVKQAGSEVAPDKLRFDFTHYAALSADEIAEVERLVNAQIRRNAPLAKREMPLDAAIAAGAIALFGEKYGDVVRVVEVPGFSIELCGGTHVTATGDIGLFKIISESSIAAGVRRIIAVTGEAAFERFQADEAILSNLAATFRLGGEVSEIPAQVEKLQASLRQAEREIESLRLKLAQQRAETALAEARTIGDVRVLALEVTELDKSGVRQLAEYLLGKLGQAVVVVGLRSEEKVSLAVRVADPLTNRLQANRLVRELAAMVGGSGGGRADYAEAGGKDPARLPEALHATPAIVEHFLGQVH</sequence>
<dbReference type="SUPFAM" id="SSF101353">
    <property type="entry name" value="Putative anticodon-binding domain of alanyl-tRNA synthetase (AlaRS)"/>
    <property type="match status" value="1"/>
</dbReference>
<dbReference type="SUPFAM" id="SSF50447">
    <property type="entry name" value="Translation proteins"/>
    <property type="match status" value="1"/>
</dbReference>
<evidence type="ECO:0000256" key="10">
    <source>
        <dbReference type="ARBA" id="ARBA00023146"/>
    </source>
</evidence>
<accession>A8DJQ9</accession>
<dbReference type="SMART" id="SM00863">
    <property type="entry name" value="tRNA_SAD"/>
    <property type="match status" value="1"/>
</dbReference>
<comment type="subcellular location">
    <subcellularLocation>
        <location evidence="11">Cytoplasm</location>
    </subcellularLocation>
</comment>
<reference evidence="14" key="1">
    <citation type="journal article" date="2007" name="Science">
        <title>Candidatus Chloracidobacterium thermophilum: an aerobic phototrophic Acidobacterium.</title>
        <authorList>
            <person name="Bryant D.A."/>
            <person name="Costas A.M."/>
            <person name="Maresca J.A."/>
            <person name="Chew A.G."/>
            <person name="Klatt C.G."/>
            <person name="Bateson M.M."/>
            <person name="Tallon L.J."/>
            <person name="Hostetler J."/>
            <person name="Nelson W.C."/>
            <person name="Heidelberg J.F."/>
            <person name="Ward D.M."/>
        </authorList>
    </citation>
    <scope>NUCLEOTIDE SEQUENCE</scope>
</reference>
<organism evidence="14">
    <name type="scientific">Chloracidobacterium thermophilum</name>
    <dbReference type="NCBI Taxonomy" id="458033"/>
    <lineage>
        <taxon>Bacteria</taxon>
        <taxon>Pseudomonadati</taxon>
        <taxon>Acidobacteriota</taxon>
        <taxon>Terriglobia</taxon>
        <taxon>Terriglobales</taxon>
        <taxon>Acidobacteriaceae</taxon>
        <taxon>Chloracidobacterium</taxon>
    </lineage>
</organism>
<keyword evidence="8 11" id="KW-0694">RNA-binding</keyword>
<keyword evidence="2 11" id="KW-0820">tRNA-binding</keyword>
<evidence type="ECO:0000256" key="1">
    <source>
        <dbReference type="ARBA" id="ARBA00008226"/>
    </source>
</evidence>
<protein>
    <recommendedName>
        <fullName evidence="11">Alanine--tRNA ligase</fullName>
        <ecNumber evidence="11">6.1.1.7</ecNumber>
    </recommendedName>
    <alternativeName>
        <fullName evidence="11">Alanyl-tRNA synthetase</fullName>
        <shortName evidence="11">AlaRS</shortName>
    </alternativeName>
</protein>
<evidence type="ECO:0000256" key="5">
    <source>
        <dbReference type="ARBA" id="ARBA00022741"/>
    </source>
</evidence>
<dbReference type="PANTHER" id="PTHR11777:SF9">
    <property type="entry name" value="ALANINE--TRNA LIGASE, CYTOPLASMIC"/>
    <property type="match status" value="1"/>
</dbReference>
<feature type="coiled-coil region" evidence="12">
    <location>
        <begin position="726"/>
        <end position="767"/>
    </location>
</feature>
<evidence type="ECO:0000256" key="3">
    <source>
        <dbReference type="ARBA" id="ARBA00022598"/>
    </source>
</evidence>
<dbReference type="Gene3D" id="3.30.54.20">
    <property type="match status" value="1"/>
</dbReference>
<dbReference type="GO" id="GO:0005524">
    <property type="term" value="F:ATP binding"/>
    <property type="evidence" value="ECO:0007669"/>
    <property type="project" value="UniProtKB-UniRule"/>
</dbReference>
<evidence type="ECO:0000256" key="12">
    <source>
        <dbReference type="SAM" id="Coils"/>
    </source>
</evidence>
<keyword evidence="6 11" id="KW-0862">Zinc</keyword>
<feature type="binding site" evidence="11">
    <location>
        <position position="567"/>
    </location>
    <ligand>
        <name>Zn(2+)</name>
        <dbReference type="ChEBI" id="CHEBI:29105"/>
    </ligand>
</feature>
<dbReference type="GO" id="GO:0005829">
    <property type="term" value="C:cytosol"/>
    <property type="evidence" value="ECO:0007669"/>
    <property type="project" value="TreeGrafter"/>
</dbReference>
<dbReference type="InterPro" id="IPR018162">
    <property type="entry name" value="Ala-tRNA-ligase_IIc_anticod-bd"/>
</dbReference>
<keyword evidence="4 11" id="KW-0479">Metal-binding</keyword>
<dbReference type="Pfam" id="PF02272">
    <property type="entry name" value="DHHA1"/>
    <property type="match status" value="1"/>
</dbReference>
<keyword evidence="5 11" id="KW-0547">Nucleotide-binding</keyword>
<evidence type="ECO:0000313" key="14">
    <source>
        <dbReference type="EMBL" id="ABV27278.1"/>
    </source>
</evidence>
<comment type="domain">
    <text evidence="11">Consists of three domains; the N-terminal catalytic domain, the editing domain and the C-terminal C-Ala domain. The editing domain removes incorrectly charged amino acids, while the C-Ala domain, along with tRNA(Ala), serves as a bridge to cooperatively bring together the editing and aminoacylation centers thus stimulating deacylation of misacylated tRNAs.</text>
</comment>
<dbReference type="GO" id="GO:0004813">
    <property type="term" value="F:alanine-tRNA ligase activity"/>
    <property type="evidence" value="ECO:0007669"/>
    <property type="project" value="UniProtKB-UniRule"/>
</dbReference>
<evidence type="ECO:0000256" key="7">
    <source>
        <dbReference type="ARBA" id="ARBA00022840"/>
    </source>
</evidence>
<dbReference type="Gene3D" id="3.30.980.10">
    <property type="entry name" value="Threonyl-trna Synthetase, Chain A, domain 2"/>
    <property type="match status" value="1"/>
</dbReference>
<evidence type="ECO:0000256" key="4">
    <source>
        <dbReference type="ARBA" id="ARBA00022723"/>
    </source>
</evidence>
<evidence type="ECO:0000256" key="6">
    <source>
        <dbReference type="ARBA" id="ARBA00022833"/>
    </source>
</evidence>
<feature type="domain" description="Alanyl-transfer RNA synthetases family profile" evidence="13">
    <location>
        <begin position="2"/>
        <end position="708"/>
    </location>
</feature>
<keyword evidence="12" id="KW-0175">Coiled coil</keyword>
<dbReference type="Gene3D" id="3.10.310.40">
    <property type="match status" value="1"/>
</dbReference>
<dbReference type="PRINTS" id="PR00980">
    <property type="entry name" value="TRNASYNTHALA"/>
</dbReference>
<dbReference type="InterPro" id="IPR002318">
    <property type="entry name" value="Ala-tRNA-lgiase_IIc"/>
</dbReference>
<dbReference type="InterPro" id="IPR018163">
    <property type="entry name" value="Thr/Ala-tRNA-synth_IIc_edit"/>
</dbReference>
<keyword evidence="7 11" id="KW-0067">ATP-binding</keyword>
<comment type="cofactor">
    <cofactor evidence="11">
        <name>Zn(2+)</name>
        <dbReference type="ChEBI" id="CHEBI:29105"/>
    </cofactor>
    <text evidence="11">Binds 1 zinc ion per subunit.</text>
</comment>
<comment type="function">
    <text evidence="11">Catalyzes the attachment of alanine to tRNA(Ala) in a two-step reaction: alanine is first activated by ATP to form Ala-AMP and then transferred to the acceptor end of tRNA(Ala). Also edits incorrectly charged Ser-tRNA(Ala) and Gly-tRNA(Ala) via its editing domain.</text>
</comment>
<keyword evidence="9 11" id="KW-0648">Protein biosynthesis</keyword>
<comment type="similarity">
    <text evidence="1 11">Belongs to the class-II aminoacyl-tRNA synthetase family.</text>
</comment>
<evidence type="ECO:0000256" key="11">
    <source>
        <dbReference type="HAMAP-Rule" id="MF_00036"/>
    </source>
</evidence>
<comment type="catalytic activity">
    <reaction evidence="11">
        <text>tRNA(Ala) + L-alanine + ATP = L-alanyl-tRNA(Ala) + AMP + diphosphate</text>
        <dbReference type="Rhea" id="RHEA:12540"/>
        <dbReference type="Rhea" id="RHEA-COMP:9657"/>
        <dbReference type="Rhea" id="RHEA-COMP:9923"/>
        <dbReference type="ChEBI" id="CHEBI:30616"/>
        <dbReference type="ChEBI" id="CHEBI:33019"/>
        <dbReference type="ChEBI" id="CHEBI:57972"/>
        <dbReference type="ChEBI" id="CHEBI:78442"/>
        <dbReference type="ChEBI" id="CHEBI:78497"/>
        <dbReference type="ChEBI" id="CHEBI:456215"/>
        <dbReference type="EC" id="6.1.1.7"/>
    </reaction>
</comment>
<evidence type="ECO:0000256" key="9">
    <source>
        <dbReference type="ARBA" id="ARBA00022917"/>
    </source>
</evidence>
<dbReference type="CDD" id="cd00673">
    <property type="entry name" value="AlaRS_core"/>
    <property type="match status" value="1"/>
</dbReference>
<dbReference type="GO" id="GO:0008270">
    <property type="term" value="F:zinc ion binding"/>
    <property type="evidence" value="ECO:0007669"/>
    <property type="project" value="UniProtKB-UniRule"/>
</dbReference>
<dbReference type="InterPro" id="IPR003156">
    <property type="entry name" value="DHHA1_dom"/>
</dbReference>
<dbReference type="PROSITE" id="PS50860">
    <property type="entry name" value="AA_TRNA_LIGASE_II_ALA"/>
    <property type="match status" value="1"/>
</dbReference>
<dbReference type="Gene3D" id="2.40.30.130">
    <property type="match status" value="1"/>
</dbReference>
<name>A8DJQ9_9BACT</name>
<evidence type="ECO:0000259" key="13">
    <source>
        <dbReference type="PROSITE" id="PS50860"/>
    </source>
</evidence>
<dbReference type="GO" id="GO:0006419">
    <property type="term" value="P:alanyl-tRNA aminoacylation"/>
    <property type="evidence" value="ECO:0007669"/>
    <property type="project" value="UniProtKB-UniRule"/>
</dbReference>
<feature type="binding site" evidence="11">
    <location>
        <position position="563"/>
    </location>
    <ligand>
        <name>Zn(2+)</name>
        <dbReference type="ChEBI" id="CHEBI:29105"/>
    </ligand>
</feature>
<dbReference type="FunFam" id="3.10.310.40:FF:000001">
    <property type="entry name" value="Alanine--tRNA ligase"/>
    <property type="match status" value="1"/>
</dbReference>
<dbReference type="FunFam" id="3.30.930.10:FF:000004">
    <property type="entry name" value="Alanine--tRNA ligase"/>
    <property type="match status" value="1"/>
</dbReference>
<keyword evidence="11" id="KW-0963">Cytoplasm</keyword>
<dbReference type="InterPro" id="IPR009000">
    <property type="entry name" value="Transl_B-barrel_sf"/>
</dbReference>
<gene>
    <name evidence="11 14" type="primary">alaS</name>
    <name evidence="14" type="ORF">YS_M60-F11.152</name>
</gene>
<dbReference type="NCBIfam" id="TIGR00344">
    <property type="entry name" value="alaS"/>
    <property type="match status" value="1"/>
</dbReference>
<dbReference type="HAMAP" id="MF_00036_B">
    <property type="entry name" value="Ala_tRNA_synth_B"/>
    <property type="match status" value="1"/>
</dbReference>
<dbReference type="Pfam" id="PF07973">
    <property type="entry name" value="tRNA_SAD"/>
    <property type="match status" value="1"/>
</dbReference>
<dbReference type="InterPro" id="IPR012947">
    <property type="entry name" value="tRNA_SAD"/>
</dbReference>
<evidence type="ECO:0000256" key="8">
    <source>
        <dbReference type="ARBA" id="ARBA00022884"/>
    </source>
</evidence>
<dbReference type="Gene3D" id="3.30.930.10">
    <property type="entry name" value="Bira Bifunctional Protein, Domain 2"/>
    <property type="match status" value="1"/>
</dbReference>
<dbReference type="GO" id="GO:0000049">
    <property type="term" value="F:tRNA binding"/>
    <property type="evidence" value="ECO:0007669"/>
    <property type="project" value="UniProtKB-KW"/>
</dbReference>